<feature type="compositionally biased region" description="Low complexity" evidence="3">
    <location>
        <begin position="668"/>
        <end position="684"/>
    </location>
</feature>
<evidence type="ECO:0000256" key="3">
    <source>
        <dbReference type="SAM" id="MobiDB-lite"/>
    </source>
</evidence>
<feature type="compositionally biased region" description="Basic residues" evidence="3">
    <location>
        <begin position="167"/>
        <end position="179"/>
    </location>
</feature>
<dbReference type="InterPro" id="IPR015915">
    <property type="entry name" value="Kelch-typ_b-propeller"/>
</dbReference>
<keyword evidence="1" id="KW-0880">Kelch repeat</keyword>
<feature type="compositionally biased region" description="Low complexity" evidence="3">
    <location>
        <begin position="421"/>
        <end position="447"/>
    </location>
</feature>
<dbReference type="Pfam" id="PF24681">
    <property type="entry name" value="Kelch_KLHDC2_KLHL20_DRC7"/>
    <property type="match status" value="2"/>
</dbReference>
<feature type="compositionally biased region" description="Polar residues" evidence="3">
    <location>
        <begin position="241"/>
        <end position="254"/>
    </location>
</feature>
<dbReference type="SUPFAM" id="SSF117281">
    <property type="entry name" value="Kelch motif"/>
    <property type="match status" value="1"/>
</dbReference>
<organism evidence="4 5">
    <name type="scientific">Glutinoglossum americanum</name>
    <dbReference type="NCBI Taxonomy" id="1670608"/>
    <lineage>
        <taxon>Eukaryota</taxon>
        <taxon>Fungi</taxon>
        <taxon>Dikarya</taxon>
        <taxon>Ascomycota</taxon>
        <taxon>Pezizomycotina</taxon>
        <taxon>Geoglossomycetes</taxon>
        <taxon>Geoglossales</taxon>
        <taxon>Geoglossaceae</taxon>
        <taxon>Glutinoglossum</taxon>
    </lineage>
</organism>
<feature type="compositionally biased region" description="Acidic residues" evidence="3">
    <location>
        <begin position="448"/>
        <end position="457"/>
    </location>
</feature>
<feature type="compositionally biased region" description="Low complexity" evidence="3">
    <location>
        <begin position="874"/>
        <end position="892"/>
    </location>
</feature>
<feature type="compositionally biased region" description="Polar residues" evidence="3">
    <location>
        <begin position="99"/>
        <end position="109"/>
    </location>
</feature>
<proteinExistence type="predicted"/>
<keyword evidence="2" id="KW-0677">Repeat</keyword>
<keyword evidence="5" id="KW-1185">Reference proteome</keyword>
<reference evidence="4" key="1">
    <citation type="submission" date="2021-03" db="EMBL/GenBank/DDBJ databases">
        <title>Comparative genomics and phylogenomic investigation of the class Geoglossomycetes provide insights into ecological specialization and systematics.</title>
        <authorList>
            <person name="Melie T."/>
            <person name="Pirro S."/>
            <person name="Miller A.N."/>
            <person name="Quandt A."/>
        </authorList>
    </citation>
    <scope>NUCLEOTIDE SEQUENCE</scope>
    <source>
        <strain evidence="4">GBOQ0MN5Z8</strain>
    </source>
</reference>
<comment type="caution">
    <text evidence="4">The sequence shown here is derived from an EMBL/GenBank/DDBJ whole genome shotgun (WGS) entry which is preliminary data.</text>
</comment>
<feature type="region of interest" description="Disordered" evidence="3">
    <location>
        <begin position="93"/>
        <end position="711"/>
    </location>
</feature>
<dbReference type="InterPro" id="IPR006652">
    <property type="entry name" value="Kelch_1"/>
</dbReference>
<feature type="compositionally biased region" description="Low complexity" evidence="3">
    <location>
        <begin position="147"/>
        <end position="166"/>
    </location>
</feature>
<dbReference type="SUPFAM" id="SSF50965">
    <property type="entry name" value="Galactose oxidase, central domain"/>
    <property type="match status" value="1"/>
</dbReference>
<dbReference type="PANTHER" id="PTHR46093">
    <property type="entry name" value="ACYL-COA-BINDING DOMAIN-CONTAINING PROTEIN 5"/>
    <property type="match status" value="1"/>
</dbReference>
<dbReference type="InterPro" id="IPR011043">
    <property type="entry name" value="Gal_Oxase/kelch_b-propeller"/>
</dbReference>
<feature type="compositionally biased region" description="Polar residues" evidence="3">
    <location>
        <begin position="477"/>
        <end position="523"/>
    </location>
</feature>
<feature type="compositionally biased region" description="Basic and acidic residues" evidence="3">
    <location>
        <begin position="296"/>
        <end position="318"/>
    </location>
</feature>
<accession>A0A9P8I201</accession>
<feature type="compositionally biased region" description="Polar residues" evidence="3">
    <location>
        <begin position="361"/>
        <end position="373"/>
    </location>
</feature>
<dbReference type="AlphaFoldDB" id="A0A9P8I201"/>
<dbReference type="Proteomes" id="UP000698800">
    <property type="component" value="Unassembled WGS sequence"/>
</dbReference>
<dbReference type="Gene3D" id="2.120.10.80">
    <property type="entry name" value="Kelch-type beta propeller"/>
    <property type="match status" value="2"/>
</dbReference>
<feature type="compositionally biased region" description="Gly residues" evidence="3">
    <location>
        <begin position="331"/>
        <end position="340"/>
    </location>
</feature>
<evidence type="ECO:0000256" key="2">
    <source>
        <dbReference type="ARBA" id="ARBA00022737"/>
    </source>
</evidence>
<gene>
    <name evidence="4" type="ORF">FGG08_003665</name>
</gene>
<dbReference type="EMBL" id="JAGHQL010000066">
    <property type="protein sequence ID" value="KAH0541860.1"/>
    <property type="molecule type" value="Genomic_DNA"/>
</dbReference>
<dbReference type="PANTHER" id="PTHR46093:SF18">
    <property type="entry name" value="FIBRONECTIN TYPE-III DOMAIN-CONTAINING PROTEIN"/>
    <property type="match status" value="1"/>
</dbReference>
<evidence type="ECO:0000313" key="4">
    <source>
        <dbReference type="EMBL" id="KAH0541860.1"/>
    </source>
</evidence>
<evidence type="ECO:0000256" key="1">
    <source>
        <dbReference type="ARBA" id="ARBA00022441"/>
    </source>
</evidence>
<feature type="compositionally biased region" description="Low complexity" evidence="3">
    <location>
        <begin position="227"/>
        <end position="240"/>
    </location>
</feature>
<dbReference type="OrthoDB" id="10251809at2759"/>
<evidence type="ECO:0008006" key="6">
    <source>
        <dbReference type="Google" id="ProtNLM"/>
    </source>
</evidence>
<evidence type="ECO:0000313" key="5">
    <source>
        <dbReference type="Proteomes" id="UP000698800"/>
    </source>
</evidence>
<protein>
    <recommendedName>
        <fullName evidence="6">Tip elongation aberrant protein 1</fullName>
    </recommendedName>
</protein>
<name>A0A9P8I201_9PEZI</name>
<sequence>MADAMASGGGGSDWRYAACAKCVGASFIRVIFSVVEEDPIAALGLFREVMNCSEKSIQISRSEPHDSSLPSGQYVTFTRAALVTIPESSLSVRRMGSAPTLSHSLSTSVLRGDDRTTLARSSSTRRKLQLPQRSLSLSKALPPPPSSSLSRESSRRSQGSSASGFSGRRRHSSLSKRSGRPLPHISSLLELKKEEEDQSESELTKNSRRKLSTASSNKSGNKEASRSRATSSAIAETASTPSNRTDGTSFTRPNAGTFLKSAVSFPSSSAVEDESASAPIFGSVAGGSFRSNIFGRTRERGSSKGEKVENSDDRKNNRTGDTLVSPTGDSGFNGGRGRGPGEFTNVGLGRKLSGRRRNKHSLSPNRENASGANSADEDNSSHAGRRGSVIGKVAQKAKLVLPLKRNSRDAKLEGPKGLAVKTSPSSSSFQESPKTQLLTSPEAGSSSEGDEDDENEAENGNRRSNTLTDRPRAGTSKPKTISFAASSQKPQPSSLSTGDSGSRPPSSSAKKDQSPATSPSSSGFAPPEGILRPRSVPPRKASIADATQIREAMPPANLAMTRRSNKILELAPADLKPPEMPSGSSVDAPKLSPVRTPTTTGTIGIESKRNLSTTAIEGMARPTSHSDNTAQSPQTNTAENKPVTPAQRPNTGDRPSALRQASSGKVNTLSKPTSSSKPKLAPPARQRKHPPSLEPPMPDPEKSPKVDPAPPSGMYWSKAPCYGHDHTSLRAHTVALVGSGIYVFGGCDSKACFNDLYVFDADSMFWSKPECTGDIPPPLRAMTTTTVGKKLIIFGGGDGPTYYNDIYILDTISFRYTKPKVGGVRPSKRRAHTACLYKNGIYVFGGGDGVRALNDVWRLDVSDMTKLSWKLISAPTSPSSKPTTTQPGTTMTNGKSGRDQGTARPTARGYHTANIVGAKLIIFGGSDGVECFRDVWVFDVETFVWKAVDIKVSYPRLSHTATVVGSYLFVIGGHDGIEYSSEVLLLNLVTMLWDRRKVYGLPPSGRGYHGTALHDSRLFVLGGFDGTTVFDDTYILELAVSAYYSQISHFTIDV</sequence>
<feature type="region of interest" description="Disordered" evidence="3">
    <location>
        <begin position="874"/>
        <end position="906"/>
    </location>
</feature>
<feature type="compositionally biased region" description="Polar residues" evidence="3">
    <location>
        <begin position="623"/>
        <end position="639"/>
    </location>
</feature>
<dbReference type="SMART" id="SM00612">
    <property type="entry name" value="Kelch"/>
    <property type="match status" value="2"/>
</dbReference>